<evidence type="ECO:0000313" key="1">
    <source>
        <dbReference type="EMBL" id="QMW05383.1"/>
    </source>
</evidence>
<dbReference type="Proteomes" id="UP000515369">
    <property type="component" value="Chromosome"/>
</dbReference>
<dbReference type="RefSeq" id="WP_182462730.1">
    <property type="nucleotide sequence ID" value="NZ_CP059732.1"/>
</dbReference>
<sequence length="361" mass="41251">MTFYKLTRAELEIRLNWSLEQKLIHFAETYVDFYQDFDGMVYGSFSGGKDSQVGFDIIDKLHSGEFSYLLPIGLAAWIKKQPAPMKVFCNTGLEFPEIVDHVKQFPNVVILKPKMGFTRVIKEVGVAVGSKKIAMQVARLKNYITNPSPKNEATKNLYLNGIKKDGSFSCASKLPDKWKKLLTAPFLVSDQCCNIFKKEPFRRYEKETGRYPIVFTTVGESSDRLASYLKTGCTSYEKGKVKCRPFSIFTDADVWEYHNRFGLRFAGVYYDRTQPVEQLDGSFQIETLPAETRTGCTFCMFGLHLEDKSKNNRIQRLGISHPKYYDVIINKCGLGIVLLYLKIPFKPKRSCSQMGLFGYAN</sequence>
<protein>
    <recommendedName>
        <fullName evidence="3">Phosphoadenosine phosphosulfate reductase family protein</fullName>
    </recommendedName>
</protein>
<reference evidence="1 2" key="1">
    <citation type="submission" date="2020-07" db="EMBL/GenBank/DDBJ databases">
        <title>Spirosoma foliorum sp. nov., isolated from the leaves on the Nejang mountain Korea, Republic of.</title>
        <authorList>
            <person name="Ho H."/>
            <person name="Lee Y.-J."/>
            <person name="Nurcahyanto D.-A."/>
            <person name="Kim S.-G."/>
        </authorList>
    </citation>
    <scope>NUCLEOTIDE SEQUENCE [LARGE SCALE GENOMIC DNA]</scope>
    <source>
        <strain evidence="1 2">PL0136</strain>
    </source>
</reference>
<dbReference type="KEGG" id="sfol:H3H32_11065"/>
<organism evidence="1 2">
    <name type="scientific">Spirosoma foliorum</name>
    <dbReference type="NCBI Taxonomy" id="2710596"/>
    <lineage>
        <taxon>Bacteria</taxon>
        <taxon>Pseudomonadati</taxon>
        <taxon>Bacteroidota</taxon>
        <taxon>Cytophagia</taxon>
        <taxon>Cytophagales</taxon>
        <taxon>Cytophagaceae</taxon>
        <taxon>Spirosoma</taxon>
    </lineage>
</organism>
<evidence type="ECO:0000313" key="2">
    <source>
        <dbReference type="Proteomes" id="UP000515369"/>
    </source>
</evidence>
<gene>
    <name evidence="1" type="ORF">H3H32_11065</name>
</gene>
<dbReference type="EMBL" id="CP059732">
    <property type="protein sequence ID" value="QMW05383.1"/>
    <property type="molecule type" value="Genomic_DNA"/>
</dbReference>
<dbReference type="SUPFAM" id="SSF52402">
    <property type="entry name" value="Adenine nucleotide alpha hydrolases-like"/>
    <property type="match status" value="1"/>
</dbReference>
<proteinExistence type="predicted"/>
<dbReference type="AlphaFoldDB" id="A0A7G5H2P1"/>
<name>A0A7G5H2P1_9BACT</name>
<dbReference type="InterPro" id="IPR014729">
    <property type="entry name" value="Rossmann-like_a/b/a_fold"/>
</dbReference>
<evidence type="ECO:0008006" key="3">
    <source>
        <dbReference type="Google" id="ProtNLM"/>
    </source>
</evidence>
<accession>A0A7G5H2P1</accession>
<keyword evidence="2" id="KW-1185">Reference proteome</keyword>
<dbReference type="Gene3D" id="3.40.50.620">
    <property type="entry name" value="HUPs"/>
    <property type="match status" value="1"/>
</dbReference>